<organism evidence="1 2">
    <name type="scientific">Trichonephila clavata</name>
    <name type="common">Joro spider</name>
    <name type="synonym">Nephila clavata</name>
    <dbReference type="NCBI Taxonomy" id="2740835"/>
    <lineage>
        <taxon>Eukaryota</taxon>
        <taxon>Metazoa</taxon>
        <taxon>Ecdysozoa</taxon>
        <taxon>Arthropoda</taxon>
        <taxon>Chelicerata</taxon>
        <taxon>Arachnida</taxon>
        <taxon>Araneae</taxon>
        <taxon>Araneomorphae</taxon>
        <taxon>Entelegynae</taxon>
        <taxon>Araneoidea</taxon>
        <taxon>Nephilidae</taxon>
        <taxon>Trichonephila</taxon>
    </lineage>
</organism>
<dbReference type="Proteomes" id="UP000887116">
    <property type="component" value="Unassembled WGS sequence"/>
</dbReference>
<sequence>MRLIEDFNALPSLCFISASRVIINVWNRREVTHFIDRRIHADNEEIFSRNWKIIEDLVKTFIHRIEGVPPNLLKEMKAMSNLIGIHIMSIRSFAYFAPDSTNSELEFPITYWTAYGTVDIKRHEELLVRFNGADFGLRYNLACNDCFEEIVKELFDLLEVVQREDFLIYDSQRELLSYWTRRQANDLSSFKNSISQDTFVRDHNYSAHQFAFLYTLLTGNKMGIEYFLNFLSPDNYELVAENHAHLIAAEYENRTIYTFFIFLRPNAHFEDAVYLLLSKLDEEKRLQFLRKSPYTFLTMFLRYPFFGIFSACANLLIEDLRWQHISLLLNAIYSLEKLKIPLFDLHLFNDLWRICPESAKADIKTNRENYVWHSERDFLSLLERIKLAERSS</sequence>
<accession>A0A8X6I640</accession>
<dbReference type="AlphaFoldDB" id="A0A8X6I640"/>
<proteinExistence type="predicted"/>
<evidence type="ECO:0000313" key="2">
    <source>
        <dbReference type="Proteomes" id="UP000887116"/>
    </source>
</evidence>
<gene>
    <name evidence="1" type="ORF">TNCT_43871</name>
</gene>
<evidence type="ECO:0000313" key="1">
    <source>
        <dbReference type="EMBL" id="GFR16129.1"/>
    </source>
</evidence>
<name>A0A8X6I640_TRICU</name>
<keyword evidence="2" id="KW-1185">Reference proteome</keyword>
<reference evidence="1" key="1">
    <citation type="submission" date="2020-07" db="EMBL/GenBank/DDBJ databases">
        <title>Multicomponent nature underlies the extraordinary mechanical properties of spider dragline silk.</title>
        <authorList>
            <person name="Kono N."/>
            <person name="Nakamura H."/>
            <person name="Mori M."/>
            <person name="Yoshida Y."/>
            <person name="Ohtoshi R."/>
            <person name="Malay A.D."/>
            <person name="Moran D.A.P."/>
            <person name="Tomita M."/>
            <person name="Numata K."/>
            <person name="Arakawa K."/>
        </authorList>
    </citation>
    <scope>NUCLEOTIDE SEQUENCE</scope>
</reference>
<dbReference type="EMBL" id="BMAO01017506">
    <property type="protein sequence ID" value="GFR16129.1"/>
    <property type="molecule type" value="Genomic_DNA"/>
</dbReference>
<dbReference type="OrthoDB" id="6460639at2759"/>
<comment type="caution">
    <text evidence="1">The sequence shown here is derived from an EMBL/GenBank/DDBJ whole genome shotgun (WGS) entry which is preliminary data.</text>
</comment>
<protein>
    <submittedName>
        <fullName evidence="1">Uncharacterized protein</fullName>
    </submittedName>
</protein>